<dbReference type="SUPFAM" id="SSF161098">
    <property type="entry name" value="MetI-like"/>
    <property type="match status" value="1"/>
</dbReference>
<proteinExistence type="inferred from homology"/>
<dbReference type="PANTHER" id="PTHR30193">
    <property type="entry name" value="ABC TRANSPORTER PERMEASE PROTEIN"/>
    <property type="match status" value="1"/>
</dbReference>
<keyword evidence="5 7" id="KW-1133">Transmembrane helix</keyword>
<dbReference type="GO" id="GO:0055085">
    <property type="term" value="P:transmembrane transport"/>
    <property type="evidence" value="ECO:0007669"/>
    <property type="project" value="InterPro"/>
</dbReference>
<evidence type="ECO:0000256" key="7">
    <source>
        <dbReference type="RuleBase" id="RU363032"/>
    </source>
</evidence>
<comment type="similarity">
    <text evidence="7">Belongs to the binding-protein-dependent transport system permease family.</text>
</comment>
<feature type="transmembrane region" description="Helical" evidence="7">
    <location>
        <begin position="180"/>
        <end position="201"/>
    </location>
</feature>
<protein>
    <submittedName>
        <fullName evidence="9">Sugar ABC transporter permease</fullName>
    </submittedName>
</protein>
<evidence type="ECO:0000256" key="6">
    <source>
        <dbReference type="ARBA" id="ARBA00023136"/>
    </source>
</evidence>
<dbReference type="CDD" id="cd06261">
    <property type="entry name" value="TM_PBP2"/>
    <property type="match status" value="1"/>
</dbReference>
<comment type="subcellular location">
    <subcellularLocation>
        <location evidence="1 7">Cell membrane</location>
        <topology evidence="1 7">Multi-pass membrane protein</topology>
    </subcellularLocation>
</comment>
<keyword evidence="6 7" id="KW-0472">Membrane</keyword>
<gene>
    <name evidence="9" type="ORF">ENQ20_13675</name>
</gene>
<comment type="caution">
    <text evidence="9">The sequence shown here is derived from an EMBL/GenBank/DDBJ whole genome shotgun (WGS) entry which is preliminary data.</text>
</comment>
<dbReference type="InterPro" id="IPR051393">
    <property type="entry name" value="ABC_transporter_permease"/>
</dbReference>
<dbReference type="EMBL" id="DSMG01000139">
    <property type="protein sequence ID" value="HDX32518.1"/>
    <property type="molecule type" value="Genomic_DNA"/>
</dbReference>
<keyword evidence="2 7" id="KW-0813">Transport</keyword>
<organism evidence="9">
    <name type="scientific">Caldilinea aerophila</name>
    <dbReference type="NCBI Taxonomy" id="133453"/>
    <lineage>
        <taxon>Bacteria</taxon>
        <taxon>Bacillati</taxon>
        <taxon>Chloroflexota</taxon>
        <taxon>Caldilineae</taxon>
        <taxon>Caldilineales</taxon>
        <taxon>Caldilineaceae</taxon>
        <taxon>Caldilinea</taxon>
    </lineage>
</organism>
<evidence type="ECO:0000259" key="8">
    <source>
        <dbReference type="PROSITE" id="PS50928"/>
    </source>
</evidence>
<keyword evidence="4 7" id="KW-0812">Transmembrane</keyword>
<dbReference type="Pfam" id="PF00528">
    <property type="entry name" value="BPD_transp_1"/>
    <property type="match status" value="1"/>
</dbReference>
<feature type="transmembrane region" description="Helical" evidence="7">
    <location>
        <begin position="221"/>
        <end position="243"/>
    </location>
</feature>
<dbReference type="InterPro" id="IPR035906">
    <property type="entry name" value="MetI-like_sf"/>
</dbReference>
<dbReference type="AlphaFoldDB" id="A0A7C1FQE8"/>
<evidence type="ECO:0000256" key="2">
    <source>
        <dbReference type="ARBA" id="ARBA00022448"/>
    </source>
</evidence>
<dbReference type="GO" id="GO:0005886">
    <property type="term" value="C:plasma membrane"/>
    <property type="evidence" value="ECO:0007669"/>
    <property type="project" value="UniProtKB-SubCell"/>
</dbReference>
<feature type="transmembrane region" description="Helical" evidence="7">
    <location>
        <begin position="276"/>
        <end position="299"/>
    </location>
</feature>
<feature type="domain" description="ABC transmembrane type-1" evidence="8">
    <location>
        <begin position="87"/>
        <end position="300"/>
    </location>
</feature>
<evidence type="ECO:0000256" key="5">
    <source>
        <dbReference type="ARBA" id="ARBA00022989"/>
    </source>
</evidence>
<evidence type="ECO:0000313" key="9">
    <source>
        <dbReference type="EMBL" id="HDX32518.1"/>
    </source>
</evidence>
<dbReference type="InterPro" id="IPR000515">
    <property type="entry name" value="MetI-like"/>
</dbReference>
<name>A0A7C1FQE8_9CHLR</name>
<keyword evidence="3" id="KW-1003">Cell membrane</keyword>
<dbReference type="Gene3D" id="1.10.3720.10">
    <property type="entry name" value="MetI-like"/>
    <property type="match status" value="1"/>
</dbReference>
<sequence length="312" mass="35844">MSTELLTTQGHTSRQYPRTWRTPVYTLTNYLFILPFLILFVTFVAGPIFYSFWISLHDWKILAKEQRFVGLANYISLMQDDIWWIALRNSLYFAILTSIINTVFALIVALLVNAPLRGRDFFRFVFYAPVVLSVAAMGIIMSWMMNTQFGIINYFLVWLGLPPVRWLADPNLVIPSLSLATVWWGFGFPMVIYLAGLQGIPDHLYEAARIDGANSWQVTRHITIPLMMPSIFFVFVTQLIAHFQVFGQPYIMTGGGGPGRSSYTVIIYLYQTAWRYFAMGYGAAIAVALAFVILLFTLIQFRVFGRRRVIEY</sequence>
<feature type="transmembrane region" description="Helical" evidence="7">
    <location>
        <begin position="124"/>
        <end position="145"/>
    </location>
</feature>
<feature type="transmembrane region" description="Helical" evidence="7">
    <location>
        <begin position="151"/>
        <end position="168"/>
    </location>
</feature>
<evidence type="ECO:0000256" key="3">
    <source>
        <dbReference type="ARBA" id="ARBA00022475"/>
    </source>
</evidence>
<dbReference type="PROSITE" id="PS50928">
    <property type="entry name" value="ABC_TM1"/>
    <property type="match status" value="1"/>
</dbReference>
<feature type="transmembrane region" description="Helical" evidence="7">
    <location>
        <begin position="30"/>
        <end position="56"/>
    </location>
</feature>
<feature type="transmembrane region" description="Helical" evidence="7">
    <location>
        <begin position="92"/>
        <end position="112"/>
    </location>
</feature>
<evidence type="ECO:0000256" key="4">
    <source>
        <dbReference type="ARBA" id="ARBA00022692"/>
    </source>
</evidence>
<reference evidence="9" key="1">
    <citation type="journal article" date="2020" name="mSystems">
        <title>Genome- and Community-Level Interaction Insights into Carbon Utilization and Element Cycling Functions of Hydrothermarchaeota in Hydrothermal Sediment.</title>
        <authorList>
            <person name="Zhou Z."/>
            <person name="Liu Y."/>
            <person name="Xu W."/>
            <person name="Pan J."/>
            <person name="Luo Z.H."/>
            <person name="Li M."/>
        </authorList>
    </citation>
    <scope>NUCLEOTIDE SEQUENCE [LARGE SCALE GENOMIC DNA]</scope>
    <source>
        <strain evidence="9">SpSt-289</strain>
    </source>
</reference>
<dbReference type="PANTHER" id="PTHR30193:SF37">
    <property type="entry name" value="INNER MEMBRANE ABC TRANSPORTER PERMEASE PROTEIN YCJO"/>
    <property type="match status" value="1"/>
</dbReference>
<evidence type="ECO:0000256" key="1">
    <source>
        <dbReference type="ARBA" id="ARBA00004651"/>
    </source>
</evidence>
<accession>A0A7C1FQE8</accession>